<reference evidence="5 6" key="1">
    <citation type="journal article" date="2019" name="Nat. Ecol. Evol.">
        <title>Megaphylogeny resolves global patterns of mushroom evolution.</title>
        <authorList>
            <person name="Varga T."/>
            <person name="Krizsan K."/>
            <person name="Foldi C."/>
            <person name="Dima B."/>
            <person name="Sanchez-Garcia M."/>
            <person name="Sanchez-Ramirez S."/>
            <person name="Szollosi G.J."/>
            <person name="Szarkandi J.G."/>
            <person name="Papp V."/>
            <person name="Albert L."/>
            <person name="Andreopoulos W."/>
            <person name="Angelini C."/>
            <person name="Antonin V."/>
            <person name="Barry K.W."/>
            <person name="Bougher N.L."/>
            <person name="Buchanan P."/>
            <person name="Buyck B."/>
            <person name="Bense V."/>
            <person name="Catcheside P."/>
            <person name="Chovatia M."/>
            <person name="Cooper J."/>
            <person name="Damon W."/>
            <person name="Desjardin D."/>
            <person name="Finy P."/>
            <person name="Geml J."/>
            <person name="Haridas S."/>
            <person name="Hughes K."/>
            <person name="Justo A."/>
            <person name="Karasinski D."/>
            <person name="Kautmanova I."/>
            <person name="Kiss B."/>
            <person name="Kocsube S."/>
            <person name="Kotiranta H."/>
            <person name="LaButti K.M."/>
            <person name="Lechner B.E."/>
            <person name="Liimatainen K."/>
            <person name="Lipzen A."/>
            <person name="Lukacs Z."/>
            <person name="Mihaltcheva S."/>
            <person name="Morgado L.N."/>
            <person name="Niskanen T."/>
            <person name="Noordeloos M.E."/>
            <person name="Ohm R.A."/>
            <person name="Ortiz-Santana B."/>
            <person name="Ovrebo C."/>
            <person name="Racz N."/>
            <person name="Riley R."/>
            <person name="Savchenko A."/>
            <person name="Shiryaev A."/>
            <person name="Soop K."/>
            <person name="Spirin V."/>
            <person name="Szebenyi C."/>
            <person name="Tomsovsky M."/>
            <person name="Tulloss R.E."/>
            <person name="Uehling J."/>
            <person name="Grigoriev I.V."/>
            <person name="Vagvolgyi C."/>
            <person name="Papp T."/>
            <person name="Martin F.M."/>
            <person name="Miettinen O."/>
            <person name="Hibbett D.S."/>
            <person name="Nagy L.G."/>
        </authorList>
    </citation>
    <scope>NUCLEOTIDE SEQUENCE [LARGE SCALE GENOMIC DNA]</scope>
    <source>
        <strain evidence="5 6">FP101781</strain>
    </source>
</reference>
<keyword evidence="3" id="KW-0472">Membrane</keyword>
<feature type="compositionally biased region" description="Basic and acidic residues" evidence="2">
    <location>
        <begin position="378"/>
        <end position="397"/>
    </location>
</feature>
<protein>
    <recommendedName>
        <fullName evidence="4">J domain-containing protein</fullName>
    </recommendedName>
</protein>
<evidence type="ECO:0000313" key="6">
    <source>
        <dbReference type="Proteomes" id="UP000298030"/>
    </source>
</evidence>
<dbReference type="PROSITE" id="PS50076">
    <property type="entry name" value="DNAJ_2"/>
    <property type="match status" value="1"/>
</dbReference>
<feature type="transmembrane region" description="Helical" evidence="3">
    <location>
        <begin position="50"/>
        <end position="68"/>
    </location>
</feature>
<proteinExistence type="predicted"/>
<dbReference type="Proteomes" id="UP000298030">
    <property type="component" value="Unassembled WGS sequence"/>
</dbReference>
<dbReference type="PRINTS" id="PR00625">
    <property type="entry name" value="JDOMAIN"/>
</dbReference>
<feature type="compositionally biased region" description="Low complexity" evidence="2">
    <location>
        <begin position="426"/>
        <end position="437"/>
    </location>
</feature>
<evidence type="ECO:0000313" key="5">
    <source>
        <dbReference type="EMBL" id="TEB21176.1"/>
    </source>
</evidence>
<keyword evidence="6" id="KW-1185">Reference proteome</keyword>
<dbReference type="Gene3D" id="1.10.287.110">
    <property type="entry name" value="DnaJ domain"/>
    <property type="match status" value="1"/>
</dbReference>
<dbReference type="GO" id="GO:0051087">
    <property type="term" value="F:protein-folding chaperone binding"/>
    <property type="evidence" value="ECO:0007669"/>
    <property type="project" value="TreeGrafter"/>
</dbReference>
<evidence type="ECO:0000259" key="4">
    <source>
        <dbReference type="PROSITE" id="PS50076"/>
    </source>
</evidence>
<comment type="caution">
    <text evidence="5">The sequence shown here is derived from an EMBL/GenBank/DDBJ whole genome shotgun (WGS) entry which is preliminary data.</text>
</comment>
<feature type="compositionally biased region" description="Low complexity" evidence="2">
    <location>
        <begin position="491"/>
        <end position="530"/>
    </location>
</feature>
<name>A0A4Y7SH43_COPMI</name>
<dbReference type="SMART" id="SM00271">
    <property type="entry name" value="DnaJ"/>
    <property type="match status" value="1"/>
</dbReference>
<dbReference type="CDD" id="cd06257">
    <property type="entry name" value="DnaJ"/>
    <property type="match status" value="1"/>
</dbReference>
<feature type="compositionally biased region" description="Pro residues" evidence="2">
    <location>
        <begin position="544"/>
        <end position="558"/>
    </location>
</feature>
<dbReference type="SUPFAM" id="SSF46565">
    <property type="entry name" value="Chaperone J-domain"/>
    <property type="match status" value="1"/>
</dbReference>
<gene>
    <name evidence="5" type="ORF">FA13DRAFT_1671853</name>
</gene>
<evidence type="ECO:0000256" key="3">
    <source>
        <dbReference type="SAM" id="Phobius"/>
    </source>
</evidence>
<dbReference type="PANTHER" id="PTHR44360:SF1">
    <property type="entry name" value="DNAJ HOMOLOG SUBFAMILY B MEMBER 9"/>
    <property type="match status" value="1"/>
</dbReference>
<sequence length="597" mass="66938">MNALLSLGGWSAIPDLATRHTLQFIYSTPLLHRTLRLKPSAPNTPTYRRHYGILFAVVVLGYLLYTLVEKAVNAPENFYETLGVGPGVDEGGLKLAFRQFAKKYHPDRVGKGGEEKFMEVRKLVEALKNPTVRFAYDRFGPDVLKWKGQCTTTGEYLWRGLLQSAGYHIASLAFLLFWSVVGRSTPFTFWRYILYFTLLTLELRLILSPSPSPSGRHITLLHRLFPNRVIYQHILFLHQVFMFLNVALMRVTPHLIERDELDDPTMEAALVERTVALVNLADRETSKMVHTELRSITHSDDDTLIAAFASTPHHPSFARPEPVSPATATALLNELAPEVERLIIENNLKQRAGPLKTAWEAAVRRVWRGRVDEVGEREAREVREMDEWERERQVQREEAEEEYEGAKERDRERTPTPTSPVPLPALNPLTPAPSLSNVNGVTIKQEEADFTALPPLPKSPSPGLSLPSTPTHPPTTPPNPTHPHHLHRYVSRSPFRSSRFNSTTTPFSTPLPSVYSPSTPGSTGTGITTPRSKLKSVPRTPGELPSPRPSPSPPPSPFPRRGGVGVGGYFAKGTAYEEEEMEMERSAERIRARSLSC</sequence>
<keyword evidence="1" id="KW-0143">Chaperone</keyword>
<accession>A0A4Y7SH43</accession>
<dbReference type="GO" id="GO:0051787">
    <property type="term" value="F:misfolded protein binding"/>
    <property type="evidence" value="ECO:0007669"/>
    <property type="project" value="TreeGrafter"/>
</dbReference>
<keyword evidence="3" id="KW-1133">Transmembrane helix</keyword>
<feature type="transmembrane region" description="Helical" evidence="3">
    <location>
        <begin position="165"/>
        <end position="183"/>
    </location>
</feature>
<dbReference type="STRING" id="71717.A0A4Y7SH43"/>
<feature type="region of interest" description="Disordered" evidence="2">
    <location>
        <begin position="378"/>
        <end position="597"/>
    </location>
</feature>
<keyword evidence="3" id="KW-0812">Transmembrane</keyword>
<dbReference type="Pfam" id="PF00226">
    <property type="entry name" value="DnaJ"/>
    <property type="match status" value="1"/>
</dbReference>
<dbReference type="PANTHER" id="PTHR44360">
    <property type="entry name" value="DNAJ HOMOLOG SUBFAMILY B MEMBER 9"/>
    <property type="match status" value="1"/>
</dbReference>
<dbReference type="AlphaFoldDB" id="A0A4Y7SH43"/>
<dbReference type="InterPro" id="IPR051948">
    <property type="entry name" value="Hsp70_co-chaperone_J-domain"/>
</dbReference>
<dbReference type="OrthoDB" id="10250354at2759"/>
<feature type="compositionally biased region" description="Pro residues" evidence="2">
    <location>
        <begin position="470"/>
        <end position="481"/>
    </location>
</feature>
<feature type="compositionally biased region" description="Basic and acidic residues" evidence="2">
    <location>
        <begin position="404"/>
        <end position="414"/>
    </location>
</feature>
<feature type="domain" description="J" evidence="4">
    <location>
        <begin position="77"/>
        <end position="140"/>
    </location>
</feature>
<evidence type="ECO:0000256" key="1">
    <source>
        <dbReference type="ARBA" id="ARBA00023186"/>
    </source>
</evidence>
<dbReference type="InterPro" id="IPR036869">
    <property type="entry name" value="J_dom_sf"/>
</dbReference>
<dbReference type="GO" id="GO:0036503">
    <property type="term" value="P:ERAD pathway"/>
    <property type="evidence" value="ECO:0007669"/>
    <property type="project" value="TreeGrafter"/>
</dbReference>
<evidence type="ECO:0000256" key="2">
    <source>
        <dbReference type="SAM" id="MobiDB-lite"/>
    </source>
</evidence>
<organism evidence="5 6">
    <name type="scientific">Coprinellus micaceus</name>
    <name type="common">Glistening ink-cap mushroom</name>
    <name type="synonym">Coprinus micaceus</name>
    <dbReference type="NCBI Taxonomy" id="71717"/>
    <lineage>
        <taxon>Eukaryota</taxon>
        <taxon>Fungi</taxon>
        <taxon>Dikarya</taxon>
        <taxon>Basidiomycota</taxon>
        <taxon>Agaricomycotina</taxon>
        <taxon>Agaricomycetes</taxon>
        <taxon>Agaricomycetidae</taxon>
        <taxon>Agaricales</taxon>
        <taxon>Agaricineae</taxon>
        <taxon>Psathyrellaceae</taxon>
        <taxon>Coprinellus</taxon>
    </lineage>
</organism>
<dbReference type="EMBL" id="QPFP01000118">
    <property type="protein sequence ID" value="TEB21176.1"/>
    <property type="molecule type" value="Genomic_DNA"/>
</dbReference>
<dbReference type="GO" id="GO:0005783">
    <property type="term" value="C:endoplasmic reticulum"/>
    <property type="evidence" value="ECO:0007669"/>
    <property type="project" value="TreeGrafter"/>
</dbReference>
<dbReference type="InterPro" id="IPR001623">
    <property type="entry name" value="DnaJ_domain"/>
</dbReference>